<sequence>MIRSLRWLIAGSCLWNTGVAAQSPLDADMLAHCAAQVRHLRSAAPRLLEQDAQLSAQREQLLERQRALASETTGSDLHAHLAREAQRRELDAAIREHNARVEQLRADIAALNTVWKDYDAHCAGRPYRRSDFERLPPEAQAAMRAGLADVQVPYVPALMTPPASISER</sequence>
<dbReference type="AlphaFoldDB" id="A0A1I2H8Y3"/>
<keyword evidence="1" id="KW-0175">Coiled coil</keyword>
<dbReference type="EMBL" id="FOOC01000001">
    <property type="protein sequence ID" value="SFF26122.1"/>
    <property type="molecule type" value="Genomic_DNA"/>
</dbReference>
<evidence type="ECO:0000313" key="3">
    <source>
        <dbReference type="Proteomes" id="UP000199771"/>
    </source>
</evidence>
<evidence type="ECO:0000313" key="2">
    <source>
        <dbReference type="EMBL" id="SFF26122.1"/>
    </source>
</evidence>
<gene>
    <name evidence="2" type="ORF">SAMN04488120_101244</name>
</gene>
<keyword evidence="3" id="KW-1185">Reference proteome</keyword>
<name>A0A1I2H8Y3_9GAMM</name>
<protein>
    <submittedName>
        <fullName evidence="2">Uncharacterized protein</fullName>
    </submittedName>
</protein>
<dbReference type="RefSeq" id="WP_143383592.1">
    <property type="nucleotide sequence ID" value="NZ_FOOC01000001.1"/>
</dbReference>
<organism evidence="2 3">
    <name type="scientific">Fontimonas thermophila</name>
    <dbReference type="NCBI Taxonomy" id="1076937"/>
    <lineage>
        <taxon>Bacteria</taxon>
        <taxon>Pseudomonadati</taxon>
        <taxon>Pseudomonadota</taxon>
        <taxon>Gammaproteobacteria</taxon>
        <taxon>Nevskiales</taxon>
        <taxon>Nevskiaceae</taxon>
        <taxon>Fontimonas</taxon>
    </lineage>
</organism>
<accession>A0A1I2H8Y3</accession>
<proteinExistence type="predicted"/>
<dbReference type="OrthoDB" id="7065039at2"/>
<feature type="coiled-coil region" evidence="1">
    <location>
        <begin position="87"/>
        <end position="114"/>
    </location>
</feature>
<evidence type="ECO:0000256" key="1">
    <source>
        <dbReference type="SAM" id="Coils"/>
    </source>
</evidence>
<reference evidence="2 3" key="1">
    <citation type="submission" date="2016-10" db="EMBL/GenBank/DDBJ databases">
        <authorList>
            <person name="de Groot N.N."/>
        </authorList>
    </citation>
    <scope>NUCLEOTIDE SEQUENCE [LARGE SCALE GENOMIC DNA]</scope>
    <source>
        <strain evidence="2 3">DSM 23609</strain>
    </source>
</reference>
<dbReference type="Proteomes" id="UP000199771">
    <property type="component" value="Unassembled WGS sequence"/>
</dbReference>